<evidence type="ECO:0000313" key="3">
    <source>
        <dbReference type="EMBL" id="KAL0061668.1"/>
    </source>
</evidence>
<feature type="region of interest" description="Disordered" evidence="1">
    <location>
        <begin position="1"/>
        <end position="37"/>
    </location>
</feature>
<reference evidence="3 4" key="1">
    <citation type="submission" date="2024-05" db="EMBL/GenBank/DDBJ databases">
        <title>A draft genome resource for the thread blight pathogen Marasmius tenuissimus strain MS-2.</title>
        <authorList>
            <person name="Yulfo-Soto G.E."/>
            <person name="Baruah I.K."/>
            <person name="Amoako-Attah I."/>
            <person name="Bukari Y."/>
            <person name="Meinhardt L.W."/>
            <person name="Bailey B.A."/>
            <person name="Cohen S.P."/>
        </authorList>
    </citation>
    <scope>NUCLEOTIDE SEQUENCE [LARGE SCALE GENOMIC DNA]</scope>
    <source>
        <strain evidence="3 4">MS-2</strain>
    </source>
</reference>
<proteinExistence type="predicted"/>
<dbReference type="Proteomes" id="UP001437256">
    <property type="component" value="Unassembled WGS sequence"/>
</dbReference>
<evidence type="ECO:0000313" key="4">
    <source>
        <dbReference type="Proteomes" id="UP001437256"/>
    </source>
</evidence>
<feature type="domain" description="AB hydrolase-1" evidence="2">
    <location>
        <begin position="178"/>
        <end position="486"/>
    </location>
</feature>
<keyword evidence="4" id="KW-1185">Reference proteome</keyword>
<sequence>MKQSGIGVYDESKHPLSHPRLDQPPTRPPEHLVNGYPGPPIVLASAYPPPPEALPPARLLPNLPSGQRKPIWDGDARIPYSLTSHIVPAAFWREDPEVGLPQTAKEGDVLSKEERQRLSADGEAHLLRTRRELEDDAAKRTKEGKQRRGHDKVLWLCFNRYVRCRSTDVEGKNDGLTLFFAHANGFNKETWEPTLAALLSSPGAQSLIQEIWVWDAANHGDSALLNEGNMKTLFHWRNGARDLVTFFTHYLPSRATSEELPTHLHRLTQLEIAQRQKYGFYEPSSGQKTRTIAAIGHSFGGCVCTLTSISSPVSPLPNANTNFFSLLILIDPVILYPKPLNHEHPNSLAAGAFIRRSTWKSREAAKEGFLKSPFFKRWDPRVVDLYVQGGLVESGGQVRLKMSPLSEAIAFADTWTGAEEAWVRLWRGELNAKDVGLRWAVPGTGQKELAIYPWTTRERVWLRPENADNVRISGAGHLVPHEKPNELGGLIWEWLSGYFGYSGQKARL</sequence>
<evidence type="ECO:0000259" key="2">
    <source>
        <dbReference type="Pfam" id="PF12697"/>
    </source>
</evidence>
<dbReference type="InterPro" id="IPR029058">
    <property type="entry name" value="AB_hydrolase_fold"/>
</dbReference>
<name>A0ABR2ZLT1_9AGAR</name>
<organism evidence="3 4">
    <name type="scientific">Marasmius tenuissimus</name>
    <dbReference type="NCBI Taxonomy" id="585030"/>
    <lineage>
        <taxon>Eukaryota</taxon>
        <taxon>Fungi</taxon>
        <taxon>Dikarya</taxon>
        <taxon>Basidiomycota</taxon>
        <taxon>Agaricomycotina</taxon>
        <taxon>Agaricomycetes</taxon>
        <taxon>Agaricomycetidae</taxon>
        <taxon>Agaricales</taxon>
        <taxon>Marasmiineae</taxon>
        <taxon>Marasmiaceae</taxon>
        <taxon>Marasmius</taxon>
    </lineage>
</organism>
<dbReference type="Gene3D" id="3.40.50.1820">
    <property type="entry name" value="alpha/beta hydrolase"/>
    <property type="match status" value="1"/>
</dbReference>
<comment type="caution">
    <text evidence="3">The sequence shown here is derived from an EMBL/GenBank/DDBJ whole genome shotgun (WGS) entry which is preliminary data.</text>
</comment>
<protein>
    <recommendedName>
        <fullName evidence="2">AB hydrolase-1 domain-containing protein</fullName>
    </recommendedName>
</protein>
<dbReference type="InterPro" id="IPR000073">
    <property type="entry name" value="AB_hydrolase_1"/>
</dbReference>
<dbReference type="Pfam" id="PF12697">
    <property type="entry name" value="Abhydrolase_6"/>
    <property type="match status" value="1"/>
</dbReference>
<gene>
    <name evidence="3" type="ORF">AAF712_011473</name>
</gene>
<evidence type="ECO:0000256" key="1">
    <source>
        <dbReference type="SAM" id="MobiDB-lite"/>
    </source>
</evidence>
<dbReference type="EMBL" id="JBBXMP010000127">
    <property type="protein sequence ID" value="KAL0061668.1"/>
    <property type="molecule type" value="Genomic_DNA"/>
</dbReference>
<dbReference type="SUPFAM" id="SSF53474">
    <property type="entry name" value="alpha/beta-Hydrolases"/>
    <property type="match status" value="1"/>
</dbReference>
<accession>A0ABR2ZLT1</accession>